<proteinExistence type="predicted"/>
<reference evidence="1" key="2">
    <citation type="journal article" date="2023" name="IMA Fungus">
        <title>Comparative genomic study of the Penicillium genus elucidates a diverse pangenome and 15 lateral gene transfer events.</title>
        <authorList>
            <person name="Petersen C."/>
            <person name="Sorensen T."/>
            <person name="Nielsen M.R."/>
            <person name="Sondergaard T.E."/>
            <person name="Sorensen J.L."/>
            <person name="Fitzpatrick D.A."/>
            <person name="Frisvad J.C."/>
            <person name="Nielsen K.L."/>
        </authorList>
    </citation>
    <scope>NUCLEOTIDE SEQUENCE</scope>
    <source>
        <strain evidence="1">IBT 26290</strain>
    </source>
</reference>
<evidence type="ECO:0000313" key="2">
    <source>
        <dbReference type="Proteomes" id="UP001149163"/>
    </source>
</evidence>
<organism evidence="1 2">
    <name type="scientific">Penicillium canariense</name>
    <dbReference type="NCBI Taxonomy" id="189055"/>
    <lineage>
        <taxon>Eukaryota</taxon>
        <taxon>Fungi</taxon>
        <taxon>Dikarya</taxon>
        <taxon>Ascomycota</taxon>
        <taxon>Pezizomycotina</taxon>
        <taxon>Eurotiomycetes</taxon>
        <taxon>Eurotiomycetidae</taxon>
        <taxon>Eurotiales</taxon>
        <taxon>Aspergillaceae</taxon>
        <taxon>Penicillium</taxon>
    </lineage>
</organism>
<dbReference type="AlphaFoldDB" id="A0A9W9LSV9"/>
<keyword evidence="2" id="KW-1185">Reference proteome</keyword>
<dbReference type="RefSeq" id="XP_056546107.1">
    <property type="nucleotide sequence ID" value="XM_056682501.1"/>
</dbReference>
<name>A0A9W9LSV9_9EURO</name>
<comment type="caution">
    <text evidence="1">The sequence shown here is derived from an EMBL/GenBank/DDBJ whole genome shotgun (WGS) entry which is preliminary data.</text>
</comment>
<dbReference type="Proteomes" id="UP001149163">
    <property type="component" value="Unassembled WGS sequence"/>
</dbReference>
<accession>A0A9W9LSV9</accession>
<dbReference type="GeneID" id="81421677"/>
<gene>
    <name evidence="1" type="ORF">N7482_000376</name>
</gene>
<reference evidence="1" key="1">
    <citation type="submission" date="2022-11" db="EMBL/GenBank/DDBJ databases">
        <authorList>
            <person name="Petersen C."/>
        </authorList>
    </citation>
    <scope>NUCLEOTIDE SEQUENCE</scope>
    <source>
        <strain evidence="1">IBT 26290</strain>
    </source>
</reference>
<protein>
    <submittedName>
        <fullName evidence="1">Uncharacterized protein</fullName>
    </submittedName>
</protein>
<sequence>MFHIGSCQSRPCSPVYANVHINLTPEDRVGNVVFPMELAGMDIAEQSLPESQLILIFDICNGRVENGGNRTKWAAKDSSSFGPAE</sequence>
<dbReference type="EMBL" id="JAPQKN010000001">
    <property type="protein sequence ID" value="KAJ5174499.1"/>
    <property type="molecule type" value="Genomic_DNA"/>
</dbReference>
<evidence type="ECO:0000313" key="1">
    <source>
        <dbReference type="EMBL" id="KAJ5174499.1"/>
    </source>
</evidence>